<dbReference type="InterPro" id="IPR036383">
    <property type="entry name" value="TSP1_rpt_sf"/>
</dbReference>
<evidence type="ECO:0000313" key="5">
    <source>
        <dbReference type="WBParaSite" id="MBELARI_LOCUS1656"/>
    </source>
</evidence>
<accession>A0AAF3ESG2</accession>
<reference evidence="4 5" key="1">
    <citation type="submission" date="2024-02" db="UniProtKB">
        <authorList>
            <consortium name="WormBaseParasite"/>
        </authorList>
    </citation>
    <scope>IDENTIFICATION</scope>
</reference>
<evidence type="ECO:0000313" key="4">
    <source>
        <dbReference type="WBParaSite" id="MBELARI_LOCUS1516"/>
    </source>
</evidence>
<dbReference type="PROSITE" id="PS50092">
    <property type="entry name" value="TSP1"/>
    <property type="match status" value="2"/>
</dbReference>
<evidence type="ECO:0000259" key="2">
    <source>
        <dbReference type="PROSITE" id="PS50041"/>
    </source>
</evidence>
<dbReference type="InterPro" id="IPR001304">
    <property type="entry name" value="C-type_lectin-like"/>
</dbReference>
<dbReference type="WBParaSite" id="MBELARI_LOCUS1516">
    <property type="protein sequence ID" value="MBELARI_LOCUS1516"/>
    <property type="gene ID" value="MBELARI_LOCUS1516"/>
</dbReference>
<dbReference type="InterPro" id="IPR016186">
    <property type="entry name" value="C-type_lectin-like/link_sf"/>
</dbReference>
<feature type="signal peptide" evidence="1">
    <location>
        <begin position="1"/>
        <end position="17"/>
    </location>
</feature>
<name>A0AAF3ESG2_9BILA</name>
<dbReference type="SUPFAM" id="SSF56436">
    <property type="entry name" value="C-type lectin-like"/>
    <property type="match status" value="2"/>
</dbReference>
<dbReference type="PROSITE" id="PS50041">
    <property type="entry name" value="C_TYPE_LECTIN_2"/>
    <property type="match status" value="2"/>
</dbReference>
<dbReference type="SUPFAM" id="SSF82895">
    <property type="entry name" value="TSP-1 type 1 repeat"/>
    <property type="match status" value="2"/>
</dbReference>
<evidence type="ECO:0000256" key="1">
    <source>
        <dbReference type="SAM" id="SignalP"/>
    </source>
</evidence>
<dbReference type="CDD" id="cd00037">
    <property type="entry name" value="CLECT"/>
    <property type="match status" value="2"/>
</dbReference>
<keyword evidence="3" id="KW-1185">Reference proteome</keyword>
<dbReference type="Pfam" id="PF00090">
    <property type="entry name" value="TSP_1"/>
    <property type="match status" value="2"/>
</dbReference>
<dbReference type="PANTHER" id="PTHR31936">
    <property type="entry name" value="PROTEIN CBG18744"/>
    <property type="match status" value="1"/>
</dbReference>
<keyword evidence="1" id="KW-0732">Signal</keyword>
<protein>
    <recommendedName>
        <fullName evidence="2">C-type lectin domain-containing protein</fullName>
    </recommendedName>
</protein>
<dbReference type="Gene3D" id="2.20.100.10">
    <property type="entry name" value="Thrombospondin type-1 (TSP1) repeat"/>
    <property type="match status" value="2"/>
</dbReference>
<dbReference type="InterPro" id="IPR000884">
    <property type="entry name" value="TSP1_rpt"/>
</dbReference>
<evidence type="ECO:0000313" key="3">
    <source>
        <dbReference type="Proteomes" id="UP000887575"/>
    </source>
</evidence>
<proteinExistence type="predicted"/>
<dbReference type="AlphaFoldDB" id="A0AAF3ESG2"/>
<dbReference type="PANTHER" id="PTHR31936:SF5">
    <property type="entry name" value="VENOM PROTEIN"/>
    <property type="match status" value="1"/>
</dbReference>
<sequence>MLIICAVIGLYASTTLASLPICSKCPAAGHWSRWEDYTSCTGTCGLFGRKVQKRTCLSWKWGCPCKGPYSRTRPCAPKPCPDGSNACAEGYSLYPNSKLNQVLCGNVSLPSDYVMPKCRITKVLAHCAFPNLGIWSGWKSMAPCTATCGLNGMVTQNRTCLSQSKGHKCTGSSTRTIHCPKLACPGDVCALDTKAVTNLVTGKRLCGVGLPQDPVLQMPLCTTTTKKATTRATTKTTKKPTTKTPALPCFTHYASSTKYANCAAVGAGFKAVGGSCYKAIYVNADYAGARAKCKAAHVDADLATIRCDAENTGASGVVSAALKTQCLSFGEFFHSQLLLGINNVTRTSGISWTNGANTTYRNWAPGEPNGSPVDAVSSATLYIASTNPAGGVTYPLGKWENTPPDWVVCAALCEVITAKTGTGCGLRPCTAATKTTTTKKTTTTTTTTTTTPALPCVTTSVPTTTYADCAAVGGGFIDVGGSCYQAIFINDSYIGGARAKCQALNPNADLGTIRCDSENTGVANLVPAALKTQCSTFGNFFYSQMLLGINNVTTTSGVAWSNGANSTYRNWAPGEPNGNSPAETDAASSATFYIASTDPAGGTYPLGQWENMLPTWVVCATLCEVITAKTGNGCGFSPCQNGP</sequence>
<feature type="domain" description="C-type lectin" evidence="2">
    <location>
        <begin position="272"/>
        <end position="401"/>
    </location>
</feature>
<feature type="chain" id="PRO_5041894070" description="C-type lectin domain-containing protein" evidence="1">
    <location>
        <begin position="18"/>
        <end position="643"/>
    </location>
</feature>
<feature type="domain" description="C-type lectin" evidence="2">
    <location>
        <begin position="479"/>
        <end position="611"/>
    </location>
</feature>
<organism evidence="3 5">
    <name type="scientific">Mesorhabditis belari</name>
    <dbReference type="NCBI Taxonomy" id="2138241"/>
    <lineage>
        <taxon>Eukaryota</taxon>
        <taxon>Metazoa</taxon>
        <taxon>Ecdysozoa</taxon>
        <taxon>Nematoda</taxon>
        <taxon>Chromadorea</taxon>
        <taxon>Rhabditida</taxon>
        <taxon>Rhabditina</taxon>
        <taxon>Rhabditomorpha</taxon>
        <taxon>Rhabditoidea</taxon>
        <taxon>Rhabditidae</taxon>
        <taxon>Mesorhabditinae</taxon>
        <taxon>Mesorhabditis</taxon>
    </lineage>
</organism>
<dbReference type="WBParaSite" id="MBELARI_LOCUS1656">
    <property type="protein sequence ID" value="MBELARI_LOCUS1656"/>
    <property type="gene ID" value="MBELARI_LOCUS1656"/>
</dbReference>
<dbReference type="Gene3D" id="3.10.100.10">
    <property type="entry name" value="Mannose-Binding Protein A, subunit A"/>
    <property type="match status" value="2"/>
</dbReference>
<dbReference type="SMART" id="SM00034">
    <property type="entry name" value="CLECT"/>
    <property type="match status" value="2"/>
</dbReference>
<dbReference type="InterPro" id="IPR016187">
    <property type="entry name" value="CTDL_fold"/>
</dbReference>
<dbReference type="Proteomes" id="UP000887575">
    <property type="component" value="Unassembled WGS sequence"/>
</dbReference>
<dbReference type="SMART" id="SM00209">
    <property type="entry name" value="TSP1"/>
    <property type="match status" value="2"/>
</dbReference>